<dbReference type="AlphaFoldDB" id="S8AYA5"/>
<gene>
    <name evidence="2" type="ORF">H072_16</name>
</gene>
<dbReference type="EMBL" id="AQGS01000001">
    <property type="protein sequence ID" value="EPS45986.1"/>
    <property type="molecule type" value="Genomic_DNA"/>
</dbReference>
<evidence type="ECO:0000313" key="2">
    <source>
        <dbReference type="EMBL" id="EPS45986.1"/>
    </source>
</evidence>
<feature type="signal peptide" evidence="1">
    <location>
        <begin position="1"/>
        <end position="21"/>
    </location>
</feature>
<sequence>MYLPSFNNIFAMVLMGTTIIAAPSGPIVGARSNIDIEKRAEFVCLSSGYSDFVRAAFFLQKTTAYSSTELAKAVAPITISPLFAQTPGLDIALGTAFLGIFGKVITSCAASLSLENKDCVKLQDAAIVETDLDFMESQGGPFVPVLKSKRETVTTVNPVVQNLVDKVAPDAVSTKVAEFLKIDLKIIATLEAIEFSSFIEAVKAYCDAA</sequence>
<protein>
    <submittedName>
        <fullName evidence="2">Uncharacterized protein</fullName>
    </submittedName>
</protein>
<comment type="caution">
    <text evidence="2">The sequence shown here is derived from an EMBL/GenBank/DDBJ whole genome shotgun (WGS) entry which is preliminary data.</text>
</comment>
<name>S8AYA5_DACHA</name>
<evidence type="ECO:0000313" key="3">
    <source>
        <dbReference type="Proteomes" id="UP000015100"/>
    </source>
</evidence>
<keyword evidence="1" id="KW-0732">Signal</keyword>
<evidence type="ECO:0000256" key="1">
    <source>
        <dbReference type="SAM" id="SignalP"/>
    </source>
</evidence>
<organism evidence="2 3">
    <name type="scientific">Dactylellina haptotyla (strain CBS 200.50)</name>
    <name type="common">Nematode-trapping fungus</name>
    <name type="synonym">Monacrosporium haptotylum</name>
    <dbReference type="NCBI Taxonomy" id="1284197"/>
    <lineage>
        <taxon>Eukaryota</taxon>
        <taxon>Fungi</taxon>
        <taxon>Dikarya</taxon>
        <taxon>Ascomycota</taxon>
        <taxon>Pezizomycotina</taxon>
        <taxon>Orbiliomycetes</taxon>
        <taxon>Orbiliales</taxon>
        <taxon>Orbiliaceae</taxon>
        <taxon>Dactylellina</taxon>
    </lineage>
</organism>
<dbReference type="HOGENOM" id="CLU_1315365_0_0_1"/>
<reference evidence="3" key="2">
    <citation type="submission" date="2013-04" db="EMBL/GenBank/DDBJ databases">
        <title>Genomic mechanisms accounting for the adaptation to parasitism in nematode-trapping fungi.</title>
        <authorList>
            <person name="Ahren D.G."/>
        </authorList>
    </citation>
    <scope>NUCLEOTIDE SEQUENCE [LARGE SCALE GENOMIC DNA]</scope>
    <source>
        <strain evidence="3">CBS 200.50</strain>
    </source>
</reference>
<feature type="chain" id="PRO_5004561018" evidence="1">
    <location>
        <begin position="22"/>
        <end position="209"/>
    </location>
</feature>
<reference evidence="2 3" key="1">
    <citation type="journal article" date="2013" name="PLoS Genet.">
        <title>Genomic mechanisms accounting for the adaptation to parasitism in nematode-trapping fungi.</title>
        <authorList>
            <person name="Meerupati T."/>
            <person name="Andersson K.M."/>
            <person name="Friman E."/>
            <person name="Kumar D."/>
            <person name="Tunlid A."/>
            <person name="Ahren D."/>
        </authorList>
    </citation>
    <scope>NUCLEOTIDE SEQUENCE [LARGE SCALE GENOMIC DNA]</scope>
    <source>
        <strain evidence="2 3">CBS 200.50</strain>
    </source>
</reference>
<keyword evidence="3" id="KW-1185">Reference proteome</keyword>
<proteinExistence type="predicted"/>
<dbReference type="Proteomes" id="UP000015100">
    <property type="component" value="Unassembled WGS sequence"/>
</dbReference>
<accession>S8AYA5</accession>